<dbReference type="OrthoDB" id="9793856at2"/>
<dbReference type="Gene3D" id="2.70.98.70">
    <property type="match status" value="1"/>
</dbReference>
<dbReference type="Pfam" id="PF07940">
    <property type="entry name" value="Hepar_II_III_C"/>
    <property type="match status" value="1"/>
</dbReference>
<dbReference type="AlphaFoldDB" id="A0A1H0Q6Y1"/>
<comment type="subcellular location">
    <subcellularLocation>
        <location evidence="1">Cell envelope</location>
    </subcellularLocation>
</comment>
<dbReference type="PANTHER" id="PTHR38045">
    <property type="entry name" value="CHROMOSOME 1, WHOLE GENOME SHOTGUN SEQUENCE"/>
    <property type="match status" value="1"/>
</dbReference>
<dbReference type="GO" id="GO:0030313">
    <property type="term" value="C:cell envelope"/>
    <property type="evidence" value="ECO:0007669"/>
    <property type="project" value="UniProtKB-SubCell"/>
</dbReference>
<organism evidence="3 4">
    <name type="scientific">Litchfieldia salsa</name>
    <dbReference type="NCBI Taxonomy" id="930152"/>
    <lineage>
        <taxon>Bacteria</taxon>
        <taxon>Bacillati</taxon>
        <taxon>Bacillota</taxon>
        <taxon>Bacilli</taxon>
        <taxon>Bacillales</taxon>
        <taxon>Bacillaceae</taxon>
        <taxon>Litchfieldia</taxon>
    </lineage>
</organism>
<evidence type="ECO:0000259" key="2">
    <source>
        <dbReference type="Pfam" id="PF07940"/>
    </source>
</evidence>
<dbReference type="InterPro" id="IPR008929">
    <property type="entry name" value="Chondroitin_lyas"/>
</dbReference>
<keyword evidence="4" id="KW-1185">Reference proteome</keyword>
<dbReference type="EMBL" id="FNJU01000001">
    <property type="protein sequence ID" value="SDP12910.1"/>
    <property type="molecule type" value="Genomic_DNA"/>
</dbReference>
<evidence type="ECO:0000256" key="1">
    <source>
        <dbReference type="ARBA" id="ARBA00004196"/>
    </source>
</evidence>
<proteinExistence type="predicted"/>
<dbReference type="Proteomes" id="UP000199159">
    <property type="component" value="Unassembled WGS sequence"/>
</dbReference>
<evidence type="ECO:0000313" key="4">
    <source>
        <dbReference type="Proteomes" id="UP000199159"/>
    </source>
</evidence>
<protein>
    <submittedName>
        <fullName evidence="3">Heparinase II/III-like protein</fullName>
    </submittedName>
</protein>
<dbReference type="PANTHER" id="PTHR38045:SF1">
    <property type="entry name" value="HEPARINASE II_III-LIKE PROTEIN"/>
    <property type="match status" value="1"/>
</dbReference>
<dbReference type="GO" id="GO:0016829">
    <property type="term" value="F:lyase activity"/>
    <property type="evidence" value="ECO:0007669"/>
    <property type="project" value="InterPro"/>
</dbReference>
<evidence type="ECO:0000313" key="3">
    <source>
        <dbReference type="EMBL" id="SDP12910.1"/>
    </source>
</evidence>
<gene>
    <name evidence="3" type="ORF">SAMN05216565_101624</name>
</gene>
<dbReference type="InterPro" id="IPR012480">
    <property type="entry name" value="Hepar_II_III_C"/>
</dbReference>
<dbReference type="RefSeq" id="WP_090849769.1">
    <property type="nucleotide sequence ID" value="NZ_FNJU01000001.1"/>
</dbReference>
<dbReference type="STRING" id="930152.SAMN05216565_101624"/>
<dbReference type="SUPFAM" id="SSF48230">
    <property type="entry name" value="Chondroitin AC/alginate lyase"/>
    <property type="match status" value="1"/>
</dbReference>
<sequence>MDIQADDIRKLLNNHTHSLLFSTKEEQDNWFTPINKEPTFQPLLEEIRIEANRLLREPLEEIPFSTFVLYRDAGSRLEYETVYFAKRRRLNTYAIMALLEPDSSIFLTELQNIIWSICNEYTWCLSAHIKYSAEMDTYIEHSSLQGEHIQQEYTIDLFAAETAFTLSEIYKLTENMLDPLIQKRMVDEVFRRVLKPYYNQSPFEWETATHNWASVCAGSIGSAALNLIEDKESLSIILERVIKSMDCYLAGFKDDGACTEGYGYWQYGFGYYTYFADLLYRKTEGSINLFQSRKVHQIALFQQKCFLHKNQVVNFSDSTQKGTVFLGLSHYLKKLYSDVEVPESELRASYTEDHCSRWAPALRNLLWFDHNENGEPWRDQSYYLEESQWFISRNTPYVFACKGGHNNEPHNHNDIGHFILQVNGETFLRDLGSGMYCDGYFGDERYSFLCNGSQGHSVPIINEQTQSGGSSHYATNVDVSIRDDIDKIEMDLAKAYEIDSLQKLNRTFIWKKDKNQELLLIDSYQFSEVPTSIVERFITPVLNIEEANDGIILEGERRLKITFDHHLLNFEIKKDEFINHAGEDEPLLIIDFSVREPRREVVVDFGFIFIES</sequence>
<dbReference type="Gene3D" id="1.50.10.100">
    <property type="entry name" value="Chondroitin AC/alginate lyase"/>
    <property type="match status" value="1"/>
</dbReference>
<accession>A0A1H0Q6Y1</accession>
<reference evidence="4" key="1">
    <citation type="submission" date="2016-10" db="EMBL/GenBank/DDBJ databases">
        <authorList>
            <person name="Varghese N."/>
            <person name="Submissions S."/>
        </authorList>
    </citation>
    <scope>NUCLEOTIDE SEQUENCE [LARGE SCALE GENOMIC DNA]</scope>
    <source>
        <strain evidence="4">IBRC-M10078</strain>
    </source>
</reference>
<name>A0A1H0Q6Y1_9BACI</name>
<feature type="domain" description="Heparinase II/III-like C-terminal" evidence="2">
    <location>
        <begin position="385"/>
        <end position="596"/>
    </location>
</feature>